<dbReference type="EMBL" id="FJUY01000010">
    <property type="protein sequence ID" value="CZT20855.1"/>
    <property type="molecule type" value="Genomic_DNA"/>
</dbReference>
<dbReference type="OrthoDB" id="6118920at2759"/>
<evidence type="ECO:0000313" key="3">
    <source>
        <dbReference type="Proteomes" id="UP000225277"/>
    </source>
</evidence>
<protein>
    <recommendedName>
        <fullName evidence="1">NadR/Ttd14 AAA domain-containing protein</fullName>
    </recommendedName>
</protein>
<gene>
    <name evidence="2" type="ORF">RCC_06715</name>
</gene>
<dbReference type="SUPFAM" id="SSF52540">
    <property type="entry name" value="P-loop containing nucleoside triphosphate hydrolases"/>
    <property type="match status" value="1"/>
</dbReference>
<dbReference type="AlphaFoldDB" id="A0A2D3V2B8"/>
<dbReference type="GeneID" id="35601846"/>
<proteinExistence type="predicted"/>
<name>A0A2D3V2B8_9PEZI</name>
<evidence type="ECO:0000313" key="2">
    <source>
        <dbReference type="EMBL" id="CZT20855.1"/>
    </source>
</evidence>
<organism evidence="2 3">
    <name type="scientific">Ramularia collo-cygni</name>
    <dbReference type="NCBI Taxonomy" id="112498"/>
    <lineage>
        <taxon>Eukaryota</taxon>
        <taxon>Fungi</taxon>
        <taxon>Dikarya</taxon>
        <taxon>Ascomycota</taxon>
        <taxon>Pezizomycotina</taxon>
        <taxon>Dothideomycetes</taxon>
        <taxon>Dothideomycetidae</taxon>
        <taxon>Mycosphaerellales</taxon>
        <taxon>Mycosphaerellaceae</taxon>
        <taxon>Ramularia</taxon>
    </lineage>
</organism>
<dbReference type="InterPro" id="IPR027417">
    <property type="entry name" value="P-loop_NTPase"/>
</dbReference>
<sequence length="212" mass="23712">MLLNDPGKASAPRSIYLVGAPCTGKTTILNALRQQYTANHTSCDFAQPAYIIEVARRLLGDLQIDREDIGNSPAKCLKLQEAILQAQYRAELASPQDASSWYISDRSGLDPIVFTQLYVGSAAADKLLASPTWEALELNMKQGLVFLCESGCSWLTDDGVRLMPRDMNEWLRFDQTFEQLLEARGIHYVRIPAIISDVKERVGLVISSHRRR</sequence>
<accession>A0A2D3V2B8</accession>
<reference evidence="2 3" key="1">
    <citation type="submission" date="2016-03" db="EMBL/GenBank/DDBJ databases">
        <authorList>
            <person name="Ploux O."/>
        </authorList>
    </citation>
    <scope>NUCLEOTIDE SEQUENCE [LARGE SCALE GENOMIC DNA]</scope>
    <source>
        <strain evidence="2 3">URUG2</strain>
    </source>
</reference>
<dbReference type="Gene3D" id="3.40.50.300">
    <property type="entry name" value="P-loop containing nucleotide triphosphate hydrolases"/>
    <property type="match status" value="1"/>
</dbReference>
<dbReference type="RefSeq" id="XP_023627744.1">
    <property type="nucleotide sequence ID" value="XM_023771976.1"/>
</dbReference>
<dbReference type="Pfam" id="PF13521">
    <property type="entry name" value="AAA_28"/>
    <property type="match status" value="1"/>
</dbReference>
<keyword evidence="3" id="KW-1185">Reference proteome</keyword>
<dbReference type="Proteomes" id="UP000225277">
    <property type="component" value="Unassembled WGS sequence"/>
</dbReference>
<dbReference type="InterPro" id="IPR038727">
    <property type="entry name" value="NadR/Ttd14_AAA_dom"/>
</dbReference>
<feature type="domain" description="NadR/Ttd14 AAA" evidence="1">
    <location>
        <begin position="15"/>
        <end position="201"/>
    </location>
</feature>
<evidence type="ECO:0000259" key="1">
    <source>
        <dbReference type="Pfam" id="PF13521"/>
    </source>
</evidence>